<proteinExistence type="predicted"/>
<feature type="region of interest" description="Disordered" evidence="1">
    <location>
        <begin position="67"/>
        <end position="108"/>
    </location>
</feature>
<name>A0A9W7AE93_9STRA</name>
<evidence type="ECO:0000313" key="2">
    <source>
        <dbReference type="EMBL" id="GMH67777.1"/>
    </source>
</evidence>
<sequence>MGVAQKRSSPTANPGGKKRRKSVDYTARMAEEEALMMSMQSMVATLSSAPSSPIIIKQTPTSAHLSLTKPAYNPSLFPPAPLPSSSSSSSGCSSSPPPPTVSLSSSPLSFGSLRTYNGHSCHSQLTSSSPALFSFESFMSSRGASPAPSMPLLRSELPPLPPKRTKTPSPLIPEDIVEFERLSNSPFKGDVEFDDEQLWRFSEEGSSLMNLGEVEGDKKIASKKQIE</sequence>
<reference evidence="3" key="1">
    <citation type="journal article" date="2023" name="Commun. Biol.">
        <title>Genome analysis of Parmales, the sister group of diatoms, reveals the evolutionary specialization of diatoms from phago-mixotrophs to photoautotrophs.</title>
        <authorList>
            <person name="Ban H."/>
            <person name="Sato S."/>
            <person name="Yoshikawa S."/>
            <person name="Yamada K."/>
            <person name="Nakamura Y."/>
            <person name="Ichinomiya M."/>
            <person name="Sato N."/>
            <person name="Blanc-Mathieu R."/>
            <person name="Endo H."/>
            <person name="Kuwata A."/>
            <person name="Ogata H."/>
        </authorList>
    </citation>
    <scope>NUCLEOTIDE SEQUENCE [LARGE SCALE GENOMIC DNA]</scope>
    <source>
        <strain evidence="3">NIES 3701</strain>
    </source>
</reference>
<protein>
    <submittedName>
        <fullName evidence="2">Uncharacterized protein</fullName>
    </submittedName>
</protein>
<feature type="region of interest" description="Disordered" evidence="1">
    <location>
        <begin position="1"/>
        <end position="27"/>
    </location>
</feature>
<evidence type="ECO:0000313" key="3">
    <source>
        <dbReference type="Proteomes" id="UP001165085"/>
    </source>
</evidence>
<dbReference type="EMBL" id="BRXY01000120">
    <property type="protein sequence ID" value="GMH67777.1"/>
    <property type="molecule type" value="Genomic_DNA"/>
</dbReference>
<dbReference type="Proteomes" id="UP001165085">
    <property type="component" value="Unassembled WGS sequence"/>
</dbReference>
<accession>A0A9W7AE93</accession>
<keyword evidence="3" id="KW-1185">Reference proteome</keyword>
<comment type="caution">
    <text evidence="2">The sequence shown here is derived from an EMBL/GenBank/DDBJ whole genome shotgun (WGS) entry which is preliminary data.</text>
</comment>
<gene>
    <name evidence="2" type="ORF">TrST_g13502</name>
</gene>
<organism evidence="2 3">
    <name type="scientific">Triparma strigata</name>
    <dbReference type="NCBI Taxonomy" id="1606541"/>
    <lineage>
        <taxon>Eukaryota</taxon>
        <taxon>Sar</taxon>
        <taxon>Stramenopiles</taxon>
        <taxon>Ochrophyta</taxon>
        <taxon>Bolidophyceae</taxon>
        <taxon>Parmales</taxon>
        <taxon>Triparmaceae</taxon>
        <taxon>Triparma</taxon>
    </lineage>
</organism>
<feature type="compositionally biased region" description="Low complexity" evidence="1">
    <location>
        <begin position="83"/>
        <end position="94"/>
    </location>
</feature>
<feature type="compositionally biased region" description="Polar residues" evidence="1">
    <location>
        <begin position="1"/>
        <end position="12"/>
    </location>
</feature>
<dbReference type="AlphaFoldDB" id="A0A9W7AE93"/>
<feature type="region of interest" description="Disordered" evidence="1">
    <location>
        <begin position="140"/>
        <end position="172"/>
    </location>
</feature>
<evidence type="ECO:0000256" key="1">
    <source>
        <dbReference type="SAM" id="MobiDB-lite"/>
    </source>
</evidence>